<dbReference type="GeneID" id="38780442"/>
<evidence type="ECO:0000256" key="8">
    <source>
        <dbReference type="RuleBase" id="RU366003"/>
    </source>
</evidence>
<feature type="domain" description="PHP" evidence="9">
    <location>
        <begin position="5"/>
        <end position="223"/>
    </location>
</feature>
<evidence type="ECO:0000256" key="2">
    <source>
        <dbReference type="ARBA" id="ARBA00009152"/>
    </source>
</evidence>
<comment type="similarity">
    <text evidence="2 8">Belongs to the PHP hydrolase family. HisK subfamily.</text>
</comment>
<dbReference type="PANTHER" id="PTHR21039">
    <property type="entry name" value="HISTIDINOL PHOSPHATASE-RELATED"/>
    <property type="match status" value="1"/>
</dbReference>
<dbReference type="Gene3D" id="3.20.20.140">
    <property type="entry name" value="Metal-dependent hydrolases"/>
    <property type="match status" value="1"/>
</dbReference>
<comment type="catalytic activity">
    <reaction evidence="7 8">
        <text>L-histidinol phosphate + H2O = L-histidinol + phosphate</text>
        <dbReference type="Rhea" id="RHEA:14465"/>
        <dbReference type="ChEBI" id="CHEBI:15377"/>
        <dbReference type="ChEBI" id="CHEBI:43474"/>
        <dbReference type="ChEBI" id="CHEBI:57699"/>
        <dbReference type="ChEBI" id="CHEBI:57980"/>
        <dbReference type="EC" id="3.1.3.15"/>
    </reaction>
</comment>
<evidence type="ECO:0000256" key="3">
    <source>
        <dbReference type="ARBA" id="ARBA00013085"/>
    </source>
</evidence>
<dbReference type="FunCoup" id="A0A401GMT7">
    <property type="interactions" value="94"/>
</dbReference>
<dbReference type="InterPro" id="IPR016195">
    <property type="entry name" value="Pol/histidinol_Pase-like"/>
</dbReference>
<comment type="pathway">
    <text evidence="1 8">Amino-acid biosynthesis; L-histidine biosynthesis; L-histidine from 5-phospho-alpha-D-ribose 1-diphosphate: step 8/9.</text>
</comment>
<dbReference type="GO" id="GO:0004401">
    <property type="term" value="F:histidinol-phosphatase activity"/>
    <property type="evidence" value="ECO:0007669"/>
    <property type="project" value="UniProtKB-UniRule"/>
</dbReference>
<keyword evidence="6 8" id="KW-0368">Histidine biosynthesis</keyword>
<dbReference type="EMBL" id="BFAD01000005">
    <property type="protein sequence ID" value="GBE83525.1"/>
    <property type="molecule type" value="Genomic_DNA"/>
</dbReference>
<evidence type="ECO:0000256" key="6">
    <source>
        <dbReference type="ARBA" id="ARBA00023102"/>
    </source>
</evidence>
<keyword evidence="4 8" id="KW-0028">Amino-acid biosynthesis</keyword>
<evidence type="ECO:0000259" key="9">
    <source>
        <dbReference type="Pfam" id="PF02811"/>
    </source>
</evidence>
<evidence type="ECO:0000256" key="5">
    <source>
        <dbReference type="ARBA" id="ARBA00022801"/>
    </source>
</evidence>
<comment type="caution">
    <text evidence="10">The sequence shown here is derived from an EMBL/GenBank/DDBJ whole genome shotgun (WGS) entry which is preliminary data.</text>
</comment>
<dbReference type="RefSeq" id="XP_027614438.1">
    <property type="nucleotide sequence ID" value="XM_027758637.1"/>
</dbReference>
<accession>A0A401GMT7</accession>
<gene>
    <name evidence="10" type="ORF">SCP_0505790</name>
</gene>
<dbReference type="Proteomes" id="UP000287166">
    <property type="component" value="Unassembled WGS sequence"/>
</dbReference>
<protein>
    <recommendedName>
        <fullName evidence="3 8">Histidinol-phosphatase</fullName>
        <shortName evidence="8">HolPase</shortName>
        <ecNumber evidence="3 8">3.1.3.15</ecNumber>
    </recommendedName>
</protein>
<dbReference type="InterPro" id="IPR004013">
    <property type="entry name" value="PHP_dom"/>
</dbReference>
<dbReference type="EC" id="3.1.3.15" evidence="3 8"/>
<sequence>MPYSHHSHSGQFCKHAAGTLEDVVLEAIKQGFEVYGLTEHVPRWRLKDLYPEEEGTSIKELAVQFDQFIAEAHRLKQLYADRITLLVGLETEFITKVDLDNLEKLLQRYRANIEYVVGSVHHIQEVPIDFSRETYEEAIAKFGGELDPSPSVPFIQMEVFLGEYFDGQYKIMERFRPEVIGHIDLCRLYNPTLKLEPYHLAWSKLQRNIRFAVSYGALFECNAAALRKVWDTCYPGEDVARLIMKEGGRFCLSDDSHGPHAVGLNYGRMANYLRRIGVSELWVLERSETANAGGRFVCPRKVEGQWWEHSFWQQTGVSLQ</sequence>
<evidence type="ECO:0000313" key="11">
    <source>
        <dbReference type="Proteomes" id="UP000287166"/>
    </source>
</evidence>
<dbReference type="NCBIfam" id="TIGR01856">
    <property type="entry name" value="hisJ_fam"/>
    <property type="match status" value="1"/>
</dbReference>
<evidence type="ECO:0000256" key="1">
    <source>
        <dbReference type="ARBA" id="ARBA00004970"/>
    </source>
</evidence>
<name>A0A401GMT7_9APHY</name>
<keyword evidence="5 8" id="KW-0378">Hydrolase</keyword>
<dbReference type="PANTHER" id="PTHR21039:SF0">
    <property type="entry name" value="HISTIDINOL-PHOSPHATASE"/>
    <property type="match status" value="1"/>
</dbReference>
<evidence type="ECO:0000256" key="4">
    <source>
        <dbReference type="ARBA" id="ARBA00022605"/>
    </source>
</evidence>
<organism evidence="10 11">
    <name type="scientific">Sparassis crispa</name>
    <dbReference type="NCBI Taxonomy" id="139825"/>
    <lineage>
        <taxon>Eukaryota</taxon>
        <taxon>Fungi</taxon>
        <taxon>Dikarya</taxon>
        <taxon>Basidiomycota</taxon>
        <taxon>Agaricomycotina</taxon>
        <taxon>Agaricomycetes</taxon>
        <taxon>Polyporales</taxon>
        <taxon>Sparassidaceae</taxon>
        <taxon>Sparassis</taxon>
    </lineage>
</organism>
<evidence type="ECO:0000313" key="10">
    <source>
        <dbReference type="EMBL" id="GBE83525.1"/>
    </source>
</evidence>
<dbReference type="CDD" id="cd12110">
    <property type="entry name" value="PHP_HisPPase_Hisj_like"/>
    <property type="match status" value="1"/>
</dbReference>
<dbReference type="STRING" id="139825.A0A401GMT7"/>
<dbReference type="SUPFAM" id="SSF89550">
    <property type="entry name" value="PHP domain-like"/>
    <property type="match status" value="1"/>
</dbReference>
<dbReference type="OrthoDB" id="5957391at2759"/>
<dbReference type="GO" id="GO:0000105">
    <property type="term" value="P:L-histidine biosynthetic process"/>
    <property type="evidence" value="ECO:0007669"/>
    <property type="project" value="UniProtKB-UniRule"/>
</dbReference>
<dbReference type="UniPathway" id="UPA00031">
    <property type="reaction ID" value="UER00013"/>
</dbReference>
<dbReference type="InterPro" id="IPR010140">
    <property type="entry name" value="Histidinol_P_phosphatase_HisJ"/>
</dbReference>
<dbReference type="GO" id="GO:0005737">
    <property type="term" value="C:cytoplasm"/>
    <property type="evidence" value="ECO:0007669"/>
    <property type="project" value="TreeGrafter"/>
</dbReference>
<reference evidence="10 11" key="1">
    <citation type="journal article" date="2018" name="Sci. Rep.">
        <title>Genome sequence of the cauliflower mushroom Sparassis crispa (Hanabiratake) and its association with beneficial usage.</title>
        <authorList>
            <person name="Kiyama R."/>
            <person name="Furutani Y."/>
            <person name="Kawaguchi K."/>
            <person name="Nakanishi T."/>
        </authorList>
    </citation>
    <scope>NUCLEOTIDE SEQUENCE [LARGE SCALE GENOMIC DNA]</scope>
</reference>
<dbReference type="Pfam" id="PF02811">
    <property type="entry name" value="PHP"/>
    <property type="match status" value="1"/>
</dbReference>
<keyword evidence="11" id="KW-1185">Reference proteome</keyword>
<evidence type="ECO:0000256" key="7">
    <source>
        <dbReference type="ARBA" id="ARBA00049158"/>
    </source>
</evidence>
<dbReference type="AlphaFoldDB" id="A0A401GMT7"/>
<proteinExistence type="inferred from homology"/>
<dbReference type="InParanoid" id="A0A401GMT7"/>